<evidence type="ECO:0000256" key="2">
    <source>
        <dbReference type="ARBA" id="ARBA00023125"/>
    </source>
</evidence>
<evidence type="ECO:0000313" key="6">
    <source>
        <dbReference type="Proteomes" id="UP000295636"/>
    </source>
</evidence>
<dbReference type="PANTHER" id="PTHR43280">
    <property type="entry name" value="ARAC-FAMILY TRANSCRIPTIONAL REGULATOR"/>
    <property type="match status" value="1"/>
</dbReference>
<dbReference type="Proteomes" id="UP000295636">
    <property type="component" value="Unassembled WGS sequence"/>
</dbReference>
<gene>
    <name evidence="5" type="ORF">E1757_29365</name>
</gene>
<dbReference type="InterPro" id="IPR014710">
    <property type="entry name" value="RmlC-like_jellyroll"/>
</dbReference>
<evidence type="ECO:0000313" key="5">
    <source>
        <dbReference type="EMBL" id="TDF92502.1"/>
    </source>
</evidence>
<dbReference type="EMBL" id="SMRT01000020">
    <property type="protein sequence ID" value="TDF92502.1"/>
    <property type="molecule type" value="Genomic_DNA"/>
</dbReference>
<dbReference type="SUPFAM" id="SSF46689">
    <property type="entry name" value="Homeodomain-like"/>
    <property type="match status" value="2"/>
</dbReference>
<dbReference type="GO" id="GO:0003700">
    <property type="term" value="F:DNA-binding transcription factor activity"/>
    <property type="evidence" value="ECO:0007669"/>
    <property type="project" value="InterPro"/>
</dbReference>
<proteinExistence type="predicted"/>
<keyword evidence="3" id="KW-0804">Transcription</keyword>
<dbReference type="PROSITE" id="PS00041">
    <property type="entry name" value="HTH_ARAC_FAMILY_1"/>
    <property type="match status" value="1"/>
</dbReference>
<dbReference type="InterPro" id="IPR018060">
    <property type="entry name" value="HTH_AraC"/>
</dbReference>
<dbReference type="Pfam" id="PF02311">
    <property type="entry name" value="AraC_binding"/>
    <property type="match status" value="1"/>
</dbReference>
<dbReference type="SMART" id="SM00342">
    <property type="entry name" value="HTH_ARAC"/>
    <property type="match status" value="1"/>
</dbReference>
<dbReference type="Gene3D" id="1.10.10.60">
    <property type="entry name" value="Homeodomain-like"/>
    <property type="match status" value="2"/>
</dbReference>
<dbReference type="Gene3D" id="2.60.120.10">
    <property type="entry name" value="Jelly Rolls"/>
    <property type="match status" value="1"/>
</dbReference>
<dbReference type="Pfam" id="PF12833">
    <property type="entry name" value="HTH_18"/>
    <property type="match status" value="1"/>
</dbReference>
<dbReference type="RefSeq" id="WP_133234979.1">
    <property type="nucleotide sequence ID" value="NZ_SMRT01000020.1"/>
</dbReference>
<sequence length="260" mass="29983">MLTLHSCYQHTFSDNWHMEHSLSQYNVLVFITYGSIDYWVNDETVRLEGGDVLLIPAGSIRGGASVTSEGHQRYATHFSCSGGMEALLPILGKPAYAKTRILREDYFKQRFSLLCHHWMMKSSFQAALCFSILLEMLGIMNHDLTHEEIPSKKMRLVEAIKSYIVDHYRQPIKLVDISEHIMRTPTYITNIFKEVTGLTPIEYLHHVRIDKSKELMFSTSMSIGEIADYTGFCDQAYFNRVFKKMTGYPPSSFLSDKRLE</sequence>
<dbReference type="InterPro" id="IPR037923">
    <property type="entry name" value="HTH-like"/>
</dbReference>
<keyword evidence="1" id="KW-0805">Transcription regulation</keyword>
<keyword evidence="2" id="KW-0238">DNA-binding</keyword>
<dbReference type="OrthoDB" id="345425at2"/>
<evidence type="ECO:0000256" key="1">
    <source>
        <dbReference type="ARBA" id="ARBA00023015"/>
    </source>
</evidence>
<dbReference type="InterPro" id="IPR018062">
    <property type="entry name" value="HTH_AraC-typ_CS"/>
</dbReference>
<comment type="caution">
    <text evidence="5">The sequence shown here is derived from an EMBL/GenBank/DDBJ whole genome shotgun (WGS) entry which is preliminary data.</text>
</comment>
<dbReference type="GO" id="GO:0043565">
    <property type="term" value="F:sequence-specific DNA binding"/>
    <property type="evidence" value="ECO:0007669"/>
    <property type="project" value="InterPro"/>
</dbReference>
<dbReference type="InterPro" id="IPR003313">
    <property type="entry name" value="AraC-bd"/>
</dbReference>
<accession>A0A4R5KCA6</accession>
<name>A0A4R5KCA6_9BACL</name>
<evidence type="ECO:0000259" key="4">
    <source>
        <dbReference type="PROSITE" id="PS01124"/>
    </source>
</evidence>
<dbReference type="AlphaFoldDB" id="A0A4R5KCA6"/>
<dbReference type="InterPro" id="IPR009057">
    <property type="entry name" value="Homeodomain-like_sf"/>
</dbReference>
<dbReference type="PROSITE" id="PS01124">
    <property type="entry name" value="HTH_ARAC_FAMILY_2"/>
    <property type="match status" value="1"/>
</dbReference>
<keyword evidence="6" id="KW-1185">Reference proteome</keyword>
<organism evidence="5 6">
    <name type="scientific">Paenibacillus piri</name>
    <dbReference type="NCBI Taxonomy" id="2547395"/>
    <lineage>
        <taxon>Bacteria</taxon>
        <taxon>Bacillati</taxon>
        <taxon>Bacillota</taxon>
        <taxon>Bacilli</taxon>
        <taxon>Bacillales</taxon>
        <taxon>Paenibacillaceae</taxon>
        <taxon>Paenibacillus</taxon>
    </lineage>
</organism>
<dbReference type="PANTHER" id="PTHR43280:SF2">
    <property type="entry name" value="HTH-TYPE TRANSCRIPTIONAL REGULATOR EXSA"/>
    <property type="match status" value="1"/>
</dbReference>
<reference evidence="5 6" key="1">
    <citation type="submission" date="2019-03" db="EMBL/GenBank/DDBJ databases">
        <title>This is whole genome sequence of Paenibacillus sp MS74 strain.</title>
        <authorList>
            <person name="Trinh H.N."/>
        </authorList>
    </citation>
    <scope>NUCLEOTIDE SEQUENCE [LARGE SCALE GENOMIC DNA]</scope>
    <source>
        <strain evidence="5 6">MS74</strain>
    </source>
</reference>
<feature type="domain" description="HTH araC/xylS-type" evidence="4">
    <location>
        <begin position="158"/>
        <end position="256"/>
    </location>
</feature>
<dbReference type="SUPFAM" id="SSF51215">
    <property type="entry name" value="Regulatory protein AraC"/>
    <property type="match status" value="1"/>
</dbReference>
<protein>
    <submittedName>
        <fullName evidence="5">AraC family transcriptional regulator</fullName>
    </submittedName>
</protein>
<evidence type="ECO:0000256" key="3">
    <source>
        <dbReference type="ARBA" id="ARBA00023163"/>
    </source>
</evidence>